<proteinExistence type="predicted"/>
<keyword evidence="1" id="KW-0732">Signal</keyword>
<comment type="caution">
    <text evidence="2">The sequence shown here is derived from an EMBL/GenBank/DDBJ whole genome shotgun (WGS) entry which is preliminary data.</text>
</comment>
<evidence type="ECO:0000313" key="3">
    <source>
        <dbReference type="Proteomes" id="UP001530293"/>
    </source>
</evidence>
<protein>
    <recommendedName>
        <fullName evidence="4">Secreted protein</fullName>
    </recommendedName>
</protein>
<sequence length="67" mass="7706">MMRCVWVGWFMERGAMALCTLSNTTKSVVKYRLINGMQATKLTNTPPKPNPTKRKLFTVFRRALARS</sequence>
<feature type="chain" id="PRO_5044804572" description="Secreted protein" evidence="1">
    <location>
        <begin position="18"/>
        <end position="67"/>
    </location>
</feature>
<evidence type="ECO:0008006" key="4">
    <source>
        <dbReference type="Google" id="ProtNLM"/>
    </source>
</evidence>
<dbReference type="AlphaFoldDB" id="A0ABD3N5Q2"/>
<feature type="signal peptide" evidence="1">
    <location>
        <begin position="1"/>
        <end position="17"/>
    </location>
</feature>
<reference evidence="2 3" key="1">
    <citation type="submission" date="2024-10" db="EMBL/GenBank/DDBJ databases">
        <title>Updated reference genomes for cyclostephanoid diatoms.</title>
        <authorList>
            <person name="Roberts W.R."/>
            <person name="Alverson A.J."/>
        </authorList>
    </citation>
    <scope>NUCLEOTIDE SEQUENCE [LARGE SCALE GENOMIC DNA]</scope>
    <source>
        <strain evidence="2 3">AJA232-27</strain>
    </source>
</reference>
<dbReference type="EMBL" id="JALLBG020000024">
    <property type="protein sequence ID" value="KAL3771385.1"/>
    <property type="molecule type" value="Genomic_DNA"/>
</dbReference>
<evidence type="ECO:0000256" key="1">
    <source>
        <dbReference type="SAM" id="SignalP"/>
    </source>
</evidence>
<evidence type="ECO:0000313" key="2">
    <source>
        <dbReference type="EMBL" id="KAL3771385.1"/>
    </source>
</evidence>
<organism evidence="2 3">
    <name type="scientific">Discostella pseudostelligera</name>
    <dbReference type="NCBI Taxonomy" id="259834"/>
    <lineage>
        <taxon>Eukaryota</taxon>
        <taxon>Sar</taxon>
        <taxon>Stramenopiles</taxon>
        <taxon>Ochrophyta</taxon>
        <taxon>Bacillariophyta</taxon>
        <taxon>Coscinodiscophyceae</taxon>
        <taxon>Thalassiosirophycidae</taxon>
        <taxon>Stephanodiscales</taxon>
        <taxon>Stephanodiscaceae</taxon>
        <taxon>Discostella</taxon>
    </lineage>
</organism>
<keyword evidence="3" id="KW-1185">Reference proteome</keyword>
<name>A0ABD3N5Q2_9STRA</name>
<dbReference type="Proteomes" id="UP001530293">
    <property type="component" value="Unassembled WGS sequence"/>
</dbReference>
<accession>A0ABD3N5Q2</accession>
<gene>
    <name evidence="2" type="ORF">ACHAWU_004658</name>
</gene>